<proteinExistence type="predicted"/>
<reference evidence="1" key="1">
    <citation type="submission" date="2023-03" db="EMBL/GenBank/DDBJ databases">
        <title>Massive genome expansion in bonnet fungi (Mycena s.s.) driven by repeated elements and novel gene families across ecological guilds.</title>
        <authorList>
            <consortium name="Lawrence Berkeley National Laboratory"/>
            <person name="Harder C.B."/>
            <person name="Miyauchi S."/>
            <person name="Viragh M."/>
            <person name="Kuo A."/>
            <person name="Thoen E."/>
            <person name="Andreopoulos B."/>
            <person name="Lu D."/>
            <person name="Skrede I."/>
            <person name="Drula E."/>
            <person name="Henrissat B."/>
            <person name="Morin E."/>
            <person name="Kohler A."/>
            <person name="Barry K."/>
            <person name="LaButti K."/>
            <person name="Morin E."/>
            <person name="Salamov A."/>
            <person name="Lipzen A."/>
            <person name="Mereny Z."/>
            <person name="Hegedus B."/>
            <person name="Baldrian P."/>
            <person name="Stursova M."/>
            <person name="Weitz H."/>
            <person name="Taylor A."/>
            <person name="Grigoriev I.V."/>
            <person name="Nagy L.G."/>
            <person name="Martin F."/>
            <person name="Kauserud H."/>
        </authorList>
    </citation>
    <scope>NUCLEOTIDE SEQUENCE</scope>
    <source>
        <strain evidence="1">CBHHK002</strain>
    </source>
</reference>
<accession>A0AAD7F3G6</accession>
<protein>
    <submittedName>
        <fullName evidence="1">Uncharacterized protein</fullName>
    </submittedName>
</protein>
<dbReference type="Proteomes" id="UP001218218">
    <property type="component" value="Unassembled WGS sequence"/>
</dbReference>
<gene>
    <name evidence="1" type="ORF">DFH08DRAFT_682914</name>
</gene>
<comment type="caution">
    <text evidence="1">The sequence shown here is derived from an EMBL/GenBank/DDBJ whole genome shotgun (WGS) entry which is preliminary data.</text>
</comment>
<dbReference type="AlphaFoldDB" id="A0AAD7F3G6"/>
<evidence type="ECO:0000313" key="2">
    <source>
        <dbReference type="Proteomes" id="UP001218218"/>
    </source>
</evidence>
<sequence>MSVALLSVGRITRAGYSLHFRITGCKIFDAKDECIGKIPFAHLVQLLPRNWCLVRIVRRIQKVCTMLGLSVMTRTRLDHVNDLVRKYECACNEVYNVFGKDFNFLKQHSLMHAIEDFMSKGTSRNMNTRVGKGFQQEVGKMYQKTNGKNAECQAKRGGGGPHQEDADLEDHERIILPVSKERSSGHWKLGSPVRRVSMHRLEADQRGDLAFRDFNMHLREYIAQYHPVHQVRLEQQIQIQQCRVIYVKYQSKVDWRSATDILRCNPLFHGHPRFDSVIYEEDNKPLAVGKLHFVFRCHPPGDAVIDLALARPFGTTAWQPNTRTDCPIRKKLPLNNCHFIALEHIVRGILLCPIFGGQDGMHYIVGCIDEDMYLRVNNID</sequence>
<keyword evidence="2" id="KW-1185">Reference proteome</keyword>
<evidence type="ECO:0000313" key="1">
    <source>
        <dbReference type="EMBL" id="KAJ7362879.1"/>
    </source>
</evidence>
<dbReference type="EMBL" id="JARIHO010000004">
    <property type="protein sequence ID" value="KAJ7362879.1"/>
    <property type="molecule type" value="Genomic_DNA"/>
</dbReference>
<organism evidence="1 2">
    <name type="scientific">Mycena albidolilacea</name>
    <dbReference type="NCBI Taxonomy" id="1033008"/>
    <lineage>
        <taxon>Eukaryota</taxon>
        <taxon>Fungi</taxon>
        <taxon>Dikarya</taxon>
        <taxon>Basidiomycota</taxon>
        <taxon>Agaricomycotina</taxon>
        <taxon>Agaricomycetes</taxon>
        <taxon>Agaricomycetidae</taxon>
        <taxon>Agaricales</taxon>
        <taxon>Marasmiineae</taxon>
        <taxon>Mycenaceae</taxon>
        <taxon>Mycena</taxon>
    </lineage>
</organism>
<name>A0AAD7F3G6_9AGAR</name>